<accession>A0AC61MYD8</accession>
<dbReference type="Proteomes" id="UP000682782">
    <property type="component" value="Chromosome"/>
</dbReference>
<organism evidence="1 2">
    <name type="scientific">Aristaeella hokkaidonensis</name>
    <dbReference type="NCBI Taxonomy" id="3046382"/>
    <lineage>
        <taxon>Bacteria</taxon>
        <taxon>Bacillati</taxon>
        <taxon>Bacillota</taxon>
        <taxon>Clostridia</taxon>
        <taxon>Eubacteriales</taxon>
        <taxon>Aristaeellaceae</taxon>
        <taxon>Aristaeella</taxon>
    </lineage>
</organism>
<proteinExistence type="predicted"/>
<gene>
    <name evidence="1" type="ORF">JYE49_04865</name>
</gene>
<dbReference type="EMBL" id="CP068393">
    <property type="protein sequence ID" value="QUC68032.1"/>
    <property type="molecule type" value="Genomic_DNA"/>
</dbReference>
<name>A0AC61MYD8_9FIRM</name>
<reference evidence="1" key="1">
    <citation type="submission" date="2021-01" db="EMBL/GenBank/DDBJ databases">
        <title>Complete genome sequence of Clostridiales bacterium R-7.</title>
        <authorList>
            <person name="Mahoney-Kurpe S.C."/>
            <person name="Palevich N."/>
            <person name="Koike S."/>
            <person name="Moon C.D."/>
            <person name="Attwood G.T."/>
        </authorList>
    </citation>
    <scope>NUCLEOTIDE SEQUENCE</scope>
    <source>
        <strain evidence="1">R-7</strain>
    </source>
</reference>
<evidence type="ECO:0000313" key="2">
    <source>
        <dbReference type="Proteomes" id="UP000682782"/>
    </source>
</evidence>
<sequence length="53" mass="6386">MQENKNEEKDNDFLQVPFQENISPFPHLHDEYYIDKFSMFQEGILPEVICLPK</sequence>
<protein>
    <submittedName>
        <fullName evidence="1">Uncharacterized protein</fullName>
    </submittedName>
</protein>
<evidence type="ECO:0000313" key="1">
    <source>
        <dbReference type="EMBL" id="QUC68032.1"/>
    </source>
</evidence>
<keyword evidence="2" id="KW-1185">Reference proteome</keyword>